<feature type="region of interest" description="Disordered" evidence="1">
    <location>
        <begin position="241"/>
        <end position="279"/>
    </location>
</feature>
<dbReference type="EMBL" id="JAHLJV010000022">
    <property type="protein sequence ID" value="KAK1594062.1"/>
    <property type="molecule type" value="Genomic_DNA"/>
</dbReference>
<dbReference type="AlphaFoldDB" id="A0AAD8V4L2"/>
<dbReference type="Proteomes" id="UP001230504">
    <property type="component" value="Unassembled WGS sequence"/>
</dbReference>
<sequence>MATVSFAGSPFTGSPTNPCQHLTSKPCISLCPVLPHLPYQQRSADTNPICSIDSPLVEAAHEGRRRLKSDAITTSADSRAQFSDTWRYRYNKAASRLGARRLAAAWRVLVSPLSGCSIVRKKRRKKKSRSVSLDSINRAMTAAMTILCFLINEGTPCIFKFRLQRCDALVWLNSELLVPILSKEYARTIASNCGRPEVSRSTEGSMCSSPSSPCARWFFRYVVLQLHSHVYSDLRSERPTRETDCDQMVGQASAPKRSQDKRMRRLQNQPQHVFSCHRS</sequence>
<reference evidence="2" key="1">
    <citation type="submission" date="2021-06" db="EMBL/GenBank/DDBJ databases">
        <title>Comparative genomics, transcriptomics and evolutionary studies reveal genomic signatures of adaptation to plant cell wall in hemibiotrophic fungi.</title>
        <authorList>
            <consortium name="DOE Joint Genome Institute"/>
            <person name="Baroncelli R."/>
            <person name="Diaz J.F."/>
            <person name="Benocci T."/>
            <person name="Peng M."/>
            <person name="Battaglia E."/>
            <person name="Haridas S."/>
            <person name="Andreopoulos W."/>
            <person name="Labutti K."/>
            <person name="Pangilinan J."/>
            <person name="Floch G.L."/>
            <person name="Makela M.R."/>
            <person name="Henrissat B."/>
            <person name="Grigoriev I.V."/>
            <person name="Crouch J.A."/>
            <person name="De Vries R.P."/>
            <person name="Sukno S.A."/>
            <person name="Thon M.R."/>
        </authorList>
    </citation>
    <scope>NUCLEOTIDE SEQUENCE</scope>
    <source>
        <strain evidence="2">CBS 125086</strain>
    </source>
</reference>
<gene>
    <name evidence="2" type="ORF">LY79DRAFT_168701</name>
</gene>
<keyword evidence="3" id="KW-1185">Reference proteome</keyword>
<evidence type="ECO:0000313" key="3">
    <source>
        <dbReference type="Proteomes" id="UP001230504"/>
    </source>
</evidence>
<dbReference type="GeneID" id="85435443"/>
<accession>A0AAD8V4L2</accession>
<name>A0AAD8V4L2_9PEZI</name>
<proteinExistence type="predicted"/>
<dbReference type="RefSeq" id="XP_060415309.1">
    <property type="nucleotide sequence ID" value="XM_060551203.1"/>
</dbReference>
<evidence type="ECO:0000256" key="1">
    <source>
        <dbReference type="SAM" id="MobiDB-lite"/>
    </source>
</evidence>
<organism evidence="2 3">
    <name type="scientific">Colletotrichum navitas</name>
    <dbReference type="NCBI Taxonomy" id="681940"/>
    <lineage>
        <taxon>Eukaryota</taxon>
        <taxon>Fungi</taxon>
        <taxon>Dikarya</taxon>
        <taxon>Ascomycota</taxon>
        <taxon>Pezizomycotina</taxon>
        <taxon>Sordariomycetes</taxon>
        <taxon>Hypocreomycetidae</taxon>
        <taxon>Glomerellales</taxon>
        <taxon>Glomerellaceae</taxon>
        <taxon>Colletotrichum</taxon>
        <taxon>Colletotrichum graminicola species complex</taxon>
    </lineage>
</organism>
<comment type="caution">
    <text evidence="2">The sequence shown here is derived from an EMBL/GenBank/DDBJ whole genome shotgun (WGS) entry which is preliminary data.</text>
</comment>
<protein>
    <submittedName>
        <fullName evidence="2">Uncharacterized protein</fullName>
    </submittedName>
</protein>
<evidence type="ECO:0000313" key="2">
    <source>
        <dbReference type="EMBL" id="KAK1594062.1"/>
    </source>
</evidence>